<comment type="subcellular location">
    <subcellularLocation>
        <location evidence="1">Cytoplasm</location>
    </subcellularLocation>
</comment>
<evidence type="ECO:0000256" key="1">
    <source>
        <dbReference type="ARBA" id="ARBA00004496"/>
    </source>
</evidence>
<dbReference type="Pfam" id="PF00486">
    <property type="entry name" value="Trans_reg_C"/>
    <property type="match status" value="1"/>
</dbReference>
<evidence type="ECO:0000256" key="2">
    <source>
        <dbReference type="ARBA" id="ARBA00022490"/>
    </source>
</evidence>
<accession>A0ABW2J5W3</accession>
<evidence type="ECO:0000313" key="13">
    <source>
        <dbReference type="Proteomes" id="UP001596379"/>
    </source>
</evidence>
<comment type="caution">
    <text evidence="12">The sequence shown here is derived from an EMBL/GenBank/DDBJ whole genome shotgun (WGS) entry which is preliminary data.</text>
</comment>
<keyword evidence="2" id="KW-0963">Cytoplasm</keyword>
<reference evidence="13" key="1">
    <citation type="journal article" date="2019" name="Int. J. Syst. Evol. Microbiol.">
        <title>The Global Catalogue of Microorganisms (GCM) 10K type strain sequencing project: providing services to taxonomists for standard genome sequencing and annotation.</title>
        <authorList>
            <consortium name="The Broad Institute Genomics Platform"/>
            <consortium name="The Broad Institute Genome Sequencing Center for Infectious Disease"/>
            <person name="Wu L."/>
            <person name="Ma J."/>
        </authorList>
    </citation>
    <scope>NUCLEOTIDE SEQUENCE [LARGE SCALE GENOMIC DNA]</scope>
    <source>
        <strain evidence="13">CCUG 36956</strain>
    </source>
</reference>
<dbReference type="CDD" id="cd17624">
    <property type="entry name" value="REC_OmpR_PmrA-like"/>
    <property type="match status" value="1"/>
</dbReference>
<evidence type="ECO:0000259" key="11">
    <source>
        <dbReference type="PROSITE" id="PS51755"/>
    </source>
</evidence>
<dbReference type="SUPFAM" id="SSF52172">
    <property type="entry name" value="CheY-like"/>
    <property type="match status" value="1"/>
</dbReference>
<dbReference type="Gene3D" id="6.10.250.690">
    <property type="match status" value="1"/>
</dbReference>
<dbReference type="InterPro" id="IPR001867">
    <property type="entry name" value="OmpR/PhoB-type_DNA-bd"/>
</dbReference>
<evidence type="ECO:0000256" key="3">
    <source>
        <dbReference type="ARBA" id="ARBA00022553"/>
    </source>
</evidence>
<evidence type="ECO:0000256" key="4">
    <source>
        <dbReference type="ARBA" id="ARBA00023012"/>
    </source>
</evidence>
<dbReference type="EMBL" id="JBHTCC010000001">
    <property type="protein sequence ID" value="MFC7298647.1"/>
    <property type="molecule type" value="Genomic_DNA"/>
</dbReference>
<dbReference type="PANTHER" id="PTHR48111:SF35">
    <property type="entry name" value="TRANSCRIPTIONAL REGULATORY PROTEIN QSEB"/>
    <property type="match status" value="1"/>
</dbReference>
<evidence type="ECO:0000256" key="9">
    <source>
        <dbReference type="PROSITE-ProRule" id="PRU01091"/>
    </source>
</evidence>
<evidence type="ECO:0000256" key="7">
    <source>
        <dbReference type="ARBA" id="ARBA00023163"/>
    </source>
</evidence>
<evidence type="ECO:0000313" key="12">
    <source>
        <dbReference type="EMBL" id="MFC7298647.1"/>
    </source>
</evidence>
<dbReference type="PANTHER" id="PTHR48111">
    <property type="entry name" value="REGULATOR OF RPOS"/>
    <property type="match status" value="1"/>
</dbReference>
<dbReference type="Gene3D" id="3.40.50.2300">
    <property type="match status" value="1"/>
</dbReference>
<dbReference type="RefSeq" id="WP_041297162.1">
    <property type="nucleotide sequence ID" value="NZ_JBHTCC010000001.1"/>
</dbReference>
<evidence type="ECO:0000256" key="5">
    <source>
        <dbReference type="ARBA" id="ARBA00023015"/>
    </source>
</evidence>
<name>A0ABW2J5W3_9BURK</name>
<dbReference type="Pfam" id="PF00072">
    <property type="entry name" value="Response_reg"/>
    <property type="match status" value="1"/>
</dbReference>
<evidence type="ECO:0000259" key="10">
    <source>
        <dbReference type="PROSITE" id="PS50110"/>
    </source>
</evidence>
<keyword evidence="4" id="KW-0902">Two-component regulatory system</keyword>
<evidence type="ECO:0000256" key="8">
    <source>
        <dbReference type="PROSITE-ProRule" id="PRU00169"/>
    </source>
</evidence>
<dbReference type="InterPro" id="IPR039420">
    <property type="entry name" value="WalR-like"/>
</dbReference>
<feature type="modified residue" description="4-aspartylphosphate" evidence="8">
    <location>
        <position position="51"/>
    </location>
</feature>
<feature type="DNA-binding region" description="OmpR/PhoB-type" evidence="9">
    <location>
        <begin position="124"/>
        <end position="218"/>
    </location>
</feature>
<dbReference type="InterPro" id="IPR011006">
    <property type="entry name" value="CheY-like_superfamily"/>
</dbReference>
<dbReference type="PROSITE" id="PS51755">
    <property type="entry name" value="OMPR_PHOB"/>
    <property type="match status" value="1"/>
</dbReference>
<keyword evidence="3 8" id="KW-0597">Phosphoprotein</keyword>
<evidence type="ECO:0000256" key="6">
    <source>
        <dbReference type="ARBA" id="ARBA00023125"/>
    </source>
</evidence>
<sequence>MQVLVVEDDELIASGLAAGLQAHGMVAVCVTTAVSAEQAIYAADFDVMVLDLGLPDQDGLTLLKETRSRKLSLPVIVLTARDAIEYRIAGLQSGADDYVLKPFDLGELAARIHAVVRRSKGRATQEITAGPLRLDPQYGQVWLNEKLIALSRREFDILIHLANAAGHWLAPSTLRDRVFGEDIQISSNALNVHIHNIRRKLGAEAIETSRGLGFRLGWRL</sequence>
<dbReference type="SMART" id="SM00448">
    <property type="entry name" value="REC"/>
    <property type="match status" value="1"/>
</dbReference>
<dbReference type="SMART" id="SM00862">
    <property type="entry name" value="Trans_reg_C"/>
    <property type="match status" value="1"/>
</dbReference>
<organism evidence="12 13">
    <name type="scientific">Herminiimonas aquatilis</name>
    <dbReference type="NCBI Taxonomy" id="345342"/>
    <lineage>
        <taxon>Bacteria</taxon>
        <taxon>Pseudomonadati</taxon>
        <taxon>Pseudomonadota</taxon>
        <taxon>Betaproteobacteria</taxon>
        <taxon>Burkholderiales</taxon>
        <taxon>Oxalobacteraceae</taxon>
        <taxon>Herminiimonas</taxon>
    </lineage>
</organism>
<feature type="domain" description="OmpR/PhoB-type" evidence="11">
    <location>
        <begin position="124"/>
        <end position="218"/>
    </location>
</feature>
<dbReference type="InterPro" id="IPR001789">
    <property type="entry name" value="Sig_transdc_resp-reg_receiver"/>
</dbReference>
<keyword evidence="5" id="KW-0805">Transcription regulation</keyword>
<protein>
    <submittedName>
        <fullName evidence="12">Response regulator</fullName>
    </submittedName>
</protein>
<keyword evidence="7" id="KW-0804">Transcription</keyword>
<dbReference type="Proteomes" id="UP001596379">
    <property type="component" value="Unassembled WGS sequence"/>
</dbReference>
<keyword evidence="13" id="KW-1185">Reference proteome</keyword>
<dbReference type="Gene3D" id="1.10.10.10">
    <property type="entry name" value="Winged helix-like DNA-binding domain superfamily/Winged helix DNA-binding domain"/>
    <property type="match status" value="1"/>
</dbReference>
<dbReference type="CDD" id="cd00383">
    <property type="entry name" value="trans_reg_C"/>
    <property type="match status" value="1"/>
</dbReference>
<dbReference type="PROSITE" id="PS50110">
    <property type="entry name" value="RESPONSE_REGULATORY"/>
    <property type="match status" value="1"/>
</dbReference>
<dbReference type="InterPro" id="IPR036388">
    <property type="entry name" value="WH-like_DNA-bd_sf"/>
</dbReference>
<feature type="domain" description="Response regulatory" evidence="10">
    <location>
        <begin position="2"/>
        <end position="116"/>
    </location>
</feature>
<gene>
    <name evidence="12" type="ORF">ACFQO0_09385</name>
</gene>
<proteinExistence type="predicted"/>
<keyword evidence="6 9" id="KW-0238">DNA-binding</keyword>